<dbReference type="AlphaFoldDB" id="A0A699IV32"/>
<protein>
    <submittedName>
        <fullName evidence="1">Reverse transcriptase domain-containing protein</fullName>
    </submittedName>
</protein>
<dbReference type="GO" id="GO:0003964">
    <property type="term" value="F:RNA-directed DNA polymerase activity"/>
    <property type="evidence" value="ECO:0007669"/>
    <property type="project" value="UniProtKB-KW"/>
</dbReference>
<accession>A0A699IV32</accession>
<sequence>MMKQMKSVKSVDTKCKTCGGPYSYTKCPAVNGYTQEAAYATTANPRGNLKAITTQSGVAYDGPTISPTPSPLLKEVERETETTKDKKLSLLELTSTRMTLKLANRSVVIPTGVVKDVFVKVRKGDILYLEKLINEDPSPNLPPVKNKDLKQVDATMTKPSIEEPPEVELKDLPYHLEYAFLEGTVPVIISKELKDEEKDAVLKDNFKLTVQHQRRVNPKIYEVIKKEVIKLLDAELIDPISDSPWVSLVHYVSKKGVMTVVENENNELILTQLVTGWRMVSQDIFKFPLTRKIKRRPPLLALIVRLPTDACLSAYVMLQARSKGA</sequence>
<dbReference type="EMBL" id="BKCJ010337132">
    <property type="protein sequence ID" value="GEZ88456.1"/>
    <property type="molecule type" value="Genomic_DNA"/>
</dbReference>
<organism evidence="1">
    <name type="scientific">Tanacetum cinerariifolium</name>
    <name type="common">Dalmatian daisy</name>
    <name type="synonym">Chrysanthemum cinerariifolium</name>
    <dbReference type="NCBI Taxonomy" id="118510"/>
    <lineage>
        <taxon>Eukaryota</taxon>
        <taxon>Viridiplantae</taxon>
        <taxon>Streptophyta</taxon>
        <taxon>Embryophyta</taxon>
        <taxon>Tracheophyta</taxon>
        <taxon>Spermatophyta</taxon>
        <taxon>Magnoliopsida</taxon>
        <taxon>eudicotyledons</taxon>
        <taxon>Gunneridae</taxon>
        <taxon>Pentapetalae</taxon>
        <taxon>asterids</taxon>
        <taxon>campanulids</taxon>
        <taxon>Asterales</taxon>
        <taxon>Asteraceae</taxon>
        <taxon>Asteroideae</taxon>
        <taxon>Anthemideae</taxon>
        <taxon>Anthemidinae</taxon>
        <taxon>Tanacetum</taxon>
    </lineage>
</organism>
<keyword evidence="1" id="KW-0695">RNA-directed DNA polymerase</keyword>
<reference evidence="1" key="1">
    <citation type="journal article" date="2019" name="Sci. Rep.">
        <title>Draft genome of Tanacetum cinerariifolium, the natural source of mosquito coil.</title>
        <authorList>
            <person name="Yamashiro T."/>
            <person name="Shiraishi A."/>
            <person name="Satake H."/>
            <person name="Nakayama K."/>
        </authorList>
    </citation>
    <scope>NUCLEOTIDE SEQUENCE</scope>
</reference>
<keyword evidence="1" id="KW-0808">Transferase</keyword>
<dbReference type="Gene3D" id="3.10.10.10">
    <property type="entry name" value="HIV Type 1 Reverse Transcriptase, subunit A, domain 1"/>
    <property type="match status" value="1"/>
</dbReference>
<name>A0A699IV32_TANCI</name>
<dbReference type="SUPFAM" id="SSF56672">
    <property type="entry name" value="DNA/RNA polymerases"/>
    <property type="match status" value="1"/>
</dbReference>
<gene>
    <name evidence="1" type="ORF">Tci_560429</name>
</gene>
<keyword evidence="1" id="KW-0548">Nucleotidyltransferase</keyword>
<dbReference type="InterPro" id="IPR043502">
    <property type="entry name" value="DNA/RNA_pol_sf"/>
</dbReference>
<comment type="caution">
    <text evidence="1">The sequence shown here is derived from an EMBL/GenBank/DDBJ whole genome shotgun (WGS) entry which is preliminary data.</text>
</comment>
<proteinExistence type="predicted"/>
<evidence type="ECO:0000313" key="1">
    <source>
        <dbReference type="EMBL" id="GEZ88456.1"/>
    </source>
</evidence>